<gene>
    <name evidence="2" type="ordered locus">CKL_1740</name>
</gene>
<dbReference type="HOGENOM" id="CLU_135503_1_0_9"/>
<dbReference type="KEGG" id="ckl:CKL_1740"/>
<name>A5N901_CLOK5</name>
<dbReference type="EMBL" id="CP000673">
    <property type="protein sequence ID" value="EDK33782.1"/>
    <property type="molecule type" value="Genomic_DNA"/>
</dbReference>
<dbReference type="InterPro" id="IPR046229">
    <property type="entry name" value="TnpC-like"/>
</dbReference>
<evidence type="ECO:0000256" key="1">
    <source>
        <dbReference type="SAM" id="Coils"/>
    </source>
</evidence>
<accession>A5N901</accession>
<dbReference type="Pfam" id="PF19776">
    <property type="entry name" value="DUF6262"/>
    <property type="match status" value="1"/>
</dbReference>
<proteinExistence type="predicted"/>
<feature type="coiled-coil region" evidence="1">
    <location>
        <begin position="96"/>
        <end position="123"/>
    </location>
</feature>
<protein>
    <submittedName>
        <fullName evidence="2">Transposase C from transposon Tn554</fullName>
    </submittedName>
</protein>
<dbReference type="AlphaFoldDB" id="A5N901"/>
<evidence type="ECO:0000313" key="3">
    <source>
        <dbReference type="Proteomes" id="UP000002411"/>
    </source>
</evidence>
<keyword evidence="3" id="KW-1185">Reference proteome</keyword>
<dbReference type="RefSeq" id="WP_012102132.1">
    <property type="nucleotide sequence ID" value="NC_009706.1"/>
</dbReference>
<sequence>MPSSHVRNIKGLKEYAQDKKEEVTKRVDATIQKLIIEKKPINFNSVSIEANVSKTYLYTHKDVRKRIEELRVRQIEVFSSKNMKKQMTENNKDTLLIAKNKKIKELSEEVKRLKQELMYLQGKIYDKS</sequence>
<evidence type="ECO:0000313" key="2">
    <source>
        <dbReference type="EMBL" id="EDK33782.1"/>
    </source>
</evidence>
<dbReference type="STRING" id="431943.CKL_1740"/>
<dbReference type="Proteomes" id="UP000002411">
    <property type="component" value="Chromosome"/>
</dbReference>
<organism evidence="2 3">
    <name type="scientific">Clostridium kluyveri (strain ATCC 8527 / DSM 555 / NBRC 12016 / NCIMB 10680 / K1)</name>
    <dbReference type="NCBI Taxonomy" id="431943"/>
    <lineage>
        <taxon>Bacteria</taxon>
        <taxon>Bacillati</taxon>
        <taxon>Bacillota</taxon>
        <taxon>Clostridia</taxon>
        <taxon>Eubacteriales</taxon>
        <taxon>Clostridiaceae</taxon>
        <taxon>Clostridium</taxon>
    </lineage>
</organism>
<reference evidence="2 3" key="1">
    <citation type="journal article" date="2008" name="Proc. Natl. Acad. Sci. U.S.A.">
        <title>The genome of Clostridium kluyveri, a strict anaerobe with unique metabolic features.</title>
        <authorList>
            <person name="Seedorf H."/>
            <person name="Fricke W.F."/>
            <person name="Veith B."/>
            <person name="Brueggemann H."/>
            <person name="Liesegang H."/>
            <person name="Strittmatter A."/>
            <person name="Miethke M."/>
            <person name="Buckel W."/>
            <person name="Hinderberger J."/>
            <person name="Li F."/>
            <person name="Hagemeier C."/>
            <person name="Thauer R.K."/>
            <person name="Gottschalk G."/>
        </authorList>
    </citation>
    <scope>NUCLEOTIDE SEQUENCE [LARGE SCALE GENOMIC DNA]</scope>
    <source>
        <strain evidence="3">ATCC 8527 / DSM 555 / NCIMB 10680</strain>
    </source>
</reference>
<keyword evidence="1" id="KW-0175">Coiled coil</keyword>
<dbReference type="eggNOG" id="ENOG50332GI">
    <property type="taxonomic scope" value="Bacteria"/>
</dbReference>